<dbReference type="AlphaFoldDB" id="A0A242A9A8"/>
<name>A0A242A9A8_9ENTE</name>
<comment type="caution">
    <text evidence="2">The sequence shown here is derived from an EMBL/GenBank/DDBJ whole genome shotgun (WGS) entry which is preliminary data.</text>
</comment>
<feature type="coiled-coil region" evidence="1">
    <location>
        <begin position="51"/>
        <end position="83"/>
    </location>
</feature>
<accession>A0A242A9A8</accession>
<evidence type="ECO:0000313" key="2">
    <source>
        <dbReference type="EMBL" id="OTN77509.1"/>
    </source>
</evidence>
<keyword evidence="3" id="KW-1185">Reference proteome</keyword>
<sequence length="202" mass="23355">MKKFIKISLILAAVLLNGVLLFLPRLLFTDTFSKPLVVEEMLELPTNSRSLEELLEDARNIDLEEKDAQINRLNNEEHVQEIERLLEGMALSTDYLATLSQDLAIISNTLYWSMHYVTIEGYGEALIEESSNRIVQFTYFPQQPFTDIDPETILANYFHYLAIEITAIEEKDTHYTVYFSDNQMMDALIDAYRIILNFPSGM</sequence>
<gene>
    <name evidence="2" type="ORF">A5886_002609</name>
</gene>
<dbReference type="EMBL" id="NGKU01000001">
    <property type="protein sequence ID" value="OTN77509.1"/>
    <property type="molecule type" value="Genomic_DNA"/>
</dbReference>
<dbReference type="STRING" id="1834191.A5886_002609"/>
<evidence type="ECO:0000256" key="1">
    <source>
        <dbReference type="SAM" id="Coils"/>
    </source>
</evidence>
<dbReference type="RefSeq" id="WP_086275527.1">
    <property type="nucleotide sequence ID" value="NZ_NGKU01000001.1"/>
</dbReference>
<proteinExistence type="predicted"/>
<protein>
    <submittedName>
        <fullName evidence="2">Uncharacterized protein</fullName>
    </submittedName>
</protein>
<evidence type="ECO:0000313" key="3">
    <source>
        <dbReference type="Proteomes" id="UP000195043"/>
    </source>
</evidence>
<dbReference type="Proteomes" id="UP000195043">
    <property type="component" value="Unassembled WGS sequence"/>
</dbReference>
<reference evidence="2 3" key="1">
    <citation type="submission" date="2017-05" db="EMBL/GenBank/DDBJ databases">
        <title>The Genome Sequence of Enterococcus sp. 8G7_MSG3316.</title>
        <authorList>
            <consortium name="The Broad Institute Genomics Platform"/>
            <consortium name="The Broad Institute Genomic Center for Infectious Diseases"/>
            <person name="Earl A."/>
            <person name="Manson A."/>
            <person name="Schwartman J."/>
            <person name="Gilmore M."/>
            <person name="Abouelleil A."/>
            <person name="Cao P."/>
            <person name="Chapman S."/>
            <person name="Cusick C."/>
            <person name="Shea T."/>
            <person name="Young S."/>
            <person name="Neafsey D."/>
            <person name="Nusbaum C."/>
            <person name="Birren B."/>
        </authorList>
    </citation>
    <scope>NUCLEOTIDE SEQUENCE [LARGE SCALE GENOMIC DNA]</scope>
    <source>
        <strain evidence="2 3">8G7_MSG3316</strain>
    </source>
</reference>
<organism evidence="2 3">
    <name type="scientific">Candidatus Enterococcus testudinis</name>
    <dbReference type="NCBI Taxonomy" id="1834191"/>
    <lineage>
        <taxon>Bacteria</taxon>
        <taxon>Bacillati</taxon>
        <taxon>Bacillota</taxon>
        <taxon>Bacilli</taxon>
        <taxon>Lactobacillales</taxon>
        <taxon>Enterococcaceae</taxon>
        <taxon>Enterococcus</taxon>
    </lineage>
</organism>
<keyword evidence="1" id="KW-0175">Coiled coil</keyword>